<keyword evidence="4 7" id="KW-0963">Cytoplasm</keyword>
<name>A0AAV9I8K2_9RHOD</name>
<dbReference type="GO" id="GO:0005737">
    <property type="term" value="C:cytoplasm"/>
    <property type="evidence" value="ECO:0007669"/>
    <property type="project" value="UniProtKB-SubCell"/>
</dbReference>
<keyword evidence="5 7" id="KW-0697">Rotamase</keyword>
<protein>
    <recommendedName>
        <fullName evidence="7">Serine/threonine-protein phosphatase 2A activator</fullName>
        <ecNumber evidence="7">5.2.1.8</ecNumber>
    </recommendedName>
    <alternativeName>
        <fullName evidence="7">Phosphotyrosyl phosphatase activator</fullName>
    </alternativeName>
</protein>
<dbReference type="GO" id="GO:0000159">
    <property type="term" value="C:protein phosphatase type 2A complex"/>
    <property type="evidence" value="ECO:0007669"/>
    <property type="project" value="TreeGrafter"/>
</dbReference>
<dbReference type="PIRSF" id="PIRSF016325">
    <property type="entry name" value="Phstyr_phstse_ac"/>
    <property type="match status" value="1"/>
</dbReference>
<dbReference type="PANTHER" id="PTHR10012:SF0">
    <property type="entry name" value="SERINE_THREONINE-PROTEIN PHOSPHATASE 2A ACTIVATOR"/>
    <property type="match status" value="1"/>
</dbReference>
<dbReference type="PANTHER" id="PTHR10012">
    <property type="entry name" value="SERINE/THREONINE-PROTEIN PHOSPHATASE 2A REGULATORY SUBUNIT B"/>
    <property type="match status" value="1"/>
</dbReference>
<comment type="similarity">
    <text evidence="3 7">Belongs to the PTPA-type PPIase family.</text>
</comment>
<keyword evidence="9" id="KW-1185">Reference proteome</keyword>
<gene>
    <name evidence="8" type="ORF">GAYE_PCTG75G1600</name>
</gene>
<dbReference type="GO" id="GO:0005634">
    <property type="term" value="C:nucleus"/>
    <property type="evidence" value="ECO:0007669"/>
    <property type="project" value="TreeGrafter"/>
</dbReference>
<dbReference type="GO" id="GO:0008160">
    <property type="term" value="F:protein tyrosine phosphatase activator activity"/>
    <property type="evidence" value="ECO:0007669"/>
    <property type="project" value="TreeGrafter"/>
</dbReference>
<evidence type="ECO:0000256" key="7">
    <source>
        <dbReference type="RuleBase" id="RU361210"/>
    </source>
</evidence>
<comment type="caution">
    <text evidence="8">The sequence shown here is derived from an EMBL/GenBank/DDBJ whole genome shotgun (WGS) entry which is preliminary data.</text>
</comment>
<reference evidence="8 9" key="1">
    <citation type="submission" date="2022-07" db="EMBL/GenBank/DDBJ databases">
        <title>Genome-wide signatures of adaptation to extreme environments.</title>
        <authorList>
            <person name="Cho C.H."/>
            <person name="Yoon H.S."/>
        </authorList>
    </citation>
    <scope>NUCLEOTIDE SEQUENCE [LARGE SCALE GENOMIC DNA]</scope>
    <source>
        <strain evidence="8 9">108.79 E11</strain>
    </source>
</reference>
<evidence type="ECO:0000256" key="1">
    <source>
        <dbReference type="ARBA" id="ARBA00000971"/>
    </source>
</evidence>
<dbReference type="GO" id="GO:0007052">
    <property type="term" value="P:mitotic spindle organization"/>
    <property type="evidence" value="ECO:0007669"/>
    <property type="project" value="TreeGrafter"/>
</dbReference>
<evidence type="ECO:0000313" key="9">
    <source>
        <dbReference type="Proteomes" id="UP001300502"/>
    </source>
</evidence>
<comment type="function">
    <text evidence="7">PPIases accelerate the folding of proteins. It catalyzes the cis-trans isomerization of proline imidic peptide bonds in oligopeptides.</text>
</comment>
<sequence>MAEQGHQYVVPSKKINSQKDLEKFLRSSTFQDIWNFVLFLNEAVRDKKTTDNVPQSALVESLVAQLNRLSDWIDDIPPIEQPMRFGNAAFRTWHKRLVDNSRILLEQVLPPPLHPSIIEIAPYLEDSFGNSQRIDYGSGHEATFLAFMLCLKKIGAVLDSDAAALVFRVFGTYLKVTRKLQTVYKLEPAGSHGVWGLDDYAFLPFLWGSSQLYSHPEITPRSVLNDQVIEMYKDEYLYIGAIHFIKQVKSGPFAEHSPYLYDISCITGGWPKANQGLLKMYQAEVWNKFPVIQHFLFGSLLPFE</sequence>
<dbReference type="SUPFAM" id="SSF140984">
    <property type="entry name" value="PTPA-like"/>
    <property type="match status" value="1"/>
</dbReference>
<dbReference type="InterPro" id="IPR004327">
    <property type="entry name" value="Phstyr_phstse_ac"/>
</dbReference>
<dbReference type="CDD" id="cd04087">
    <property type="entry name" value="PTPA"/>
    <property type="match status" value="1"/>
</dbReference>
<evidence type="ECO:0000256" key="2">
    <source>
        <dbReference type="ARBA" id="ARBA00004496"/>
    </source>
</evidence>
<evidence type="ECO:0000256" key="3">
    <source>
        <dbReference type="ARBA" id="ARBA00011019"/>
    </source>
</evidence>
<dbReference type="EMBL" id="JANCYU010000019">
    <property type="protein sequence ID" value="KAK4523704.1"/>
    <property type="molecule type" value="Genomic_DNA"/>
</dbReference>
<dbReference type="Proteomes" id="UP001300502">
    <property type="component" value="Unassembled WGS sequence"/>
</dbReference>
<dbReference type="EC" id="5.2.1.8" evidence="7"/>
<organism evidence="8 9">
    <name type="scientific">Galdieria yellowstonensis</name>
    <dbReference type="NCBI Taxonomy" id="3028027"/>
    <lineage>
        <taxon>Eukaryota</taxon>
        <taxon>Rhodophyta</taxon>
        <taxon>Bangiophyceae</taxon>
        <taxon>Galdieriales</taxon>
        <taxon>Galdieriaceae</taxon>
        <taxon>Galdieria</taxon>
    </lineage>
</organism>
<dbReference type="AlphaFoldDB" id="A0AAV9I8K2"/>
<accession>A0AAV9I8K2</accession>
<keyword evidence="6 7" id="KW-0413">Isomerase</keyword>
<comment type="catalytic activity">
    <reaction evidence="1 7">
        <text>[protein]-peptidylproline (omega=180) = [protein]-peptidylproline (omega=0)</text>
        <dbReference type="Rhea" id="RHEA:16237"/>
        <dbReference type="Rhea" id="RHEA-COMP:10747"/>
        <dbReference type="Rhea" id="RHEA-COMP:10748"/>
        <dbReference type="ChEBI" id="CHEBI:83833"/>
        <dbReference type="ChEBI" id="CHEBI:83834"/>
        <dbReference type="EC" id="5.2.1.8"/>
    </reaction>
</comment>
<dbReference type="InterPro" id="IPR037218">
    <property type="entry name" value="PTPA_sf"/>
</dbReference>
<comment type="subcellular location">
    <subcellularLocation>
        <location evidence="2 7">Cytoplasm</location>
    </subcellularLocation>
</comment>
<evidence type="ECO:0000256" key="4">
    <source>
        <dbReference type="ARBA" id="ARBA00022490"/>
    </source>
</evidence>
<evidence type="ECO:0000256" key="5">
    <source>
        <dbReference type="ARBA" id="ARBA00023110"/>
    </source>
</evidence>
<evidence type="ECO:0000313" key="8">
    <source>
        <dbReference type="EMBL" id="KAK4523704.1"/>
    </source>
</evidence>
<dbReference type="Gene3D" id="1.20.120.1150">
    <property type="match status" value="1"/>
</dbReference>
<dbReference type="Pfam" id="PF03095">
    <property type="entry name" value="PTPA"/>
    <property type="match status" value="1"/>
</dbReference>
<proteinExistence type="inferred from homology"/>
<evidence type="ECO:0000256" key="6">
    <source>
        <dbReference type="ARBA" id="ARBA00023235"/>
    </source>
</evidence>
<dbReference type="InterPro" id="IPR043170">
    <property type="entry name" value="PTPA_C_lid"/>
</dbReference>
<dbReference type="GO" id="GO:0003755">
    <property type="term" value="F:peptidyl-prolyl cis-trans isomerase activity"/>
    <property type="evidence" value="ECO:0007669"/>
    <property type="project" value="UniProtKB-KW"/>
</dbReference>
<dbReference type="FunFam" id="1.20.120.1150:FF:000002">
    <property type="entry name" value="Serine/threonine-protein phosphatase 2A activator"/>
    <property type="match status" value="1"/>
</dbReference>